<accession>A0A1T4WF42</accession>
<protein>
    <submittedName>
        <fullName evidence="1">Putative zinc-or iron-chelating domain-containing protein</fullName>
    </submittedName>
</protein>
<dbReference type="STRING" id="1121442.SAMN02745702_02128"/>
<reference evidence="1 2" key="1">
    <citation type="submission" date="2017-02" db="EMBL/GenBank/DDBJ databases">
        <authorList>
            <person name="Peterson S.W."/>
        </authorList>
    </citation>
    <scope>NUCLEOTIDE SEQUENCE [LARGE SCALE GENOMIC DNA]</scope>
    <source>
        <strain evidence="1 2">DSM 18034</strain>
    </source>
</reference>
<sequence>MCAACARRGQCCCEVLPEDIPHCFPLSQADVERIEAATGIPGKGIARQETVPALVQSLERLFPECKDLLQEKVQIGGQHLRLALEDGACVFLGSEGCTLPRDARPVYCRIYPFWVQKGSIMVFDTAPCVQRAGAAGLDKLLSALDMDRKTVRRLFATLLQEWFPER</sequence>
<dbReference type="Proteomes" id="UP000189733">
    <property type="component" value="Unassembled WGS sequence"/>
</dbReference>
<evidence type="ECO:0000313" key="2">
    <source>
        <dbReference type="Proteomes" id="UP000189733"/>
    </source>
</evidence>
<evidence type="ECO:0000313" key="1">
    <source>
        <dbReference type="EMBL" id="SKA75797.1"/>
    </source>
</evidence>
<gene>
    <name evidence="1" type="ORF">SAMN02745702_02128</name>
</gene>
<organism evidence="1 2">
    <name type="scientific">Desulfobaculum bizertense DSM 18034</name>
    <dbReference type="NCBI Taxonomy" id="1121442"/>
    <lineage>
        <taxon>Bacteria</taxon>
        <taxon>Pseudomonadati</taxon>
        <taxon>Thermodesulfobacteriota</taxon>
        <taxon>Desulfovibrionia</taxon>
        <taxon>Desulfovibrionales</taxon>
        <taxon>Desulfovibrionaceae</taxon>
        <taxon>Desulfobaculum</taxon>
    </lineage>
</organism>
<dbReference type="AlphaFoldDB" id="A0A1T4WF42"/>
<dbReference type="EMBL" id="FUYA01000007">
    <property type="protein sequence ID" value="SKA75797.1"/>
    <property type="molecule type" value="Genomic_DNA"/>
</dbReference>
<name>A0A1T4WF42_9BACT</name>
<proteinExistence type="predicted"/>
<keyword evidence="2" id="KW-1185">Reference proteome</keyword>